<dbReference type="AlphaFoldDB" id="A0A4C1Y4T3"/>
<proteinExistence type="predicted"/>
<keyword evidence="1" id="KW-1133">Transmembrane helix</keyword>
<comment type="caution">
    <text evidence="2">The sequence shown here is derived from an EMBL/GenBank/DDBJ whole genome shotgun (WGS) entry which is preliminary data.</text>
</comment>
<gene>
    <name evidence="2" type="ORF">EVAR_61334_1</name>
</gene>
<sequence>MPRLSLSSHSRLALDYNPVLISITVTVVLPIELRSGSDTDLGPVFEITVSKIFCLLTTKMVIVLFPVSLLIWRTGAANHRSTDRERENGAAALVSAHVGLFDEERHRLETYDKDCDHSCDWVDENSLLVLPPTVKLHKESPGMCFSNGKVKLSPLIEPPESFTIYVSGTTALSKHFLDNIR</sequence>
<feature type="transmembrane region" description="Helical" evidence="1">
    <location>
        <begin position="12"/>
        <end position="29"/>
    </location>
</feature>
<accession>A0A4C1Y4T3</accession>
<reference evidence="2 3" key="1">
    <citation type="journal article" date="2019" name="Commun. Biol.">
        <title>The bagworm genome reveals a unique fibroin gene that provides high tensile strength.</title>
        <authorList>
            <person name="Kono N."/>
            <person name="Nakamura H."/>
            <person name="Ohtoshi R."/>
            <person name="Tomita M."/>
            <person name="Numata K."/>
            <person name="Arakawa K."/>
        </authorList>
    </citation>
    <scope>NUCLEOTIDE SEQUENCE [LARGE SCALE GENOMIC DNA]</scope>
</reference>
<dbReference type="EMBL" id="BGZK01001044">
    <property type="protein sequence ID" value="GBP69549.1"/>
    <property type="molecule type" value="Genomic_DNA"/>
</dbReference>
<evidence type="ECO:0000256" key="1">
    <source>
        <dbReference type="SAM" id="Phobius"/>
    </source>
</evidence>
<keyword evidence="1" id="KW-0472">Membrane</keyword>
<evidence type="ECO:0000313" key="3">
    <source>
        <dbReference type="Proteomes" id="UP000299102"/>
    </source>
</evidence>
<organism evidence="2 3">
    <name type="scientific">Eumeta variegata</name>
    <name type="common">Bagworm moth</name>
    <name type="synonym">Eumeta japonica</name>
    <dbReference type="NCBI Taxonomy" id="151549"/>
    <lineage>
        <taxon>Eukaryota</taxon>
        <taxon>Metazoa</taxon>
        <taxon>Ecdysozoa</taxon>
        <taxon>Arthropoda</taxon>
        <taxon>Hexapoda</taxon>
        <taxon>Insecta</taxon>
        <taxon>Pterygota</taxon>
        <taxon>Neoptera</taxon>
        <taxon>Endopterygota</taxon>
        <taxon>Lepidoptera</taxon>
        <taxon>Glossata</taxon>
        <taxon>Ditrysia</taxon>
        <taxon>Tineoidea</taxon>
        <taxon>Psychidae</taxon>
        <taxon>Oiketicinae</taxon>
        <taxon>Eumeta</taxon>
    </lineage>
</organism>
<name>A0A4C1Y4T3_EUMVA</name>
<protein>
    <submittedName>
        <fullName evidence="2">Uncharacterized protein</fullName>
    </submittedName>
</protein>
<keyword evidence="3" id="KW-1185">Reference proteome</keyword>
<keyword evidence="1" id="KW-0812">Transmembrane</keyword>
<dbReference type="Proteomes" id="UP000299102">
    <property type="component" value="Unassembled WGS sequence"/>
</dbReference>
<evidence type="ECO:0000313" key="2">
    <source>
        <dbReference type="EMBL" id="GBP69549.1"/>
    </source>
</evidence>
<feature type="transmembrane region" description="Helical" evidence="1">
    <location>
        <begin position="49"/>
        <end position="72"/>
    </location>
</feature>